<gene>
    <name evidence="1" type="ORF">GCM10023335_76490</name>
</gene>
<organism evidence="1 2">
    <name type="scientific">Streptomyces siamensis</name>
    <dbReference type="NCBI Taxonomy" id="1274986"/>
    <lineage>
        <taxon>Bacteria</taxon>
        <taxon>Bacillati</taxon>
        <taxon>Actinomycetota</taxon>
        <taxon>Actinomycetes</taxon>
        <taxon>Kitasatosporales</taxon>
        <taxon>Streptomycetaceae</taxon>
        <taxon>Streptomyces</taxon>
    </lineage>
</organism>
<evidence type="ECO:0000313" key="2">
    <source>
        <dbReference type="Proteomes" id="UP001501759"/>
    </source>
</evidence>
<protein>
    <submittedName>
        <fullName evidence="1">Uncharacterized protein</fullName>
    </submittedName>
</protein>
<keyword evidence="2" id="KW-1185">Reference proteome</keyword>
<accession>A0ABP9JJ48</accession>
<comment type="caution">
    <text evidence="1">The sequence shown here is derived from an EMBL/GenBank/DDBJ whole genome shotgun (WGS) entry which is preliminary data.</text>
</comment>
<dbReference type="EMBL" id="BAABKB010000040">
    <property type="protein sequence ID" value="GAA5033220.1"/>
    <property type="molecule type" value="Genomic_DNA"/>
</dbReference>
<name>A0ABP9JJ48_9ACTN</name>
<evidence type="ECO:0000313" key="1">
    <source>
        <dbReference type="EMBL" id="GAA5033220.1"/>
    </source>
</evidence>
<sequence length="67" mass="7319">MSVTFEPAKWYAATARDNNEACENAGREFEVNPLYSNGGTPQVECGLCGQPMEILTATLLEPQPEMP</sequence>
<reference evidence="2" key="1">
    <citation type="journal article" date="2019" name="Int. J. Syst. Evol. Microbiol.">
        <title>The Global Catalogue of Microorganisms (GCM) 10K type strain sequencing project: providing services to taxonomists for standard genome sequencing and annotation.</title>
        <authorList>
            <consortium name="The Broad Institute Genomics Platform"/>
            <consortium name="The Broad Institute Genome Sequencing Center for Infectious Disease"/>
            <person name="Wu L."/>
            <person name="Ma J."/>
        </authorList>
    </citation>
    <scope>NUCLEOTIDE SEQUENCE [LARGE SCALE GENOMIC DNA]</scope>
    <source>
        <strain evidence="2">JCM 18409</strain>
    </source>
</reference>
<proteinExistence type="predicted"/>
<dbReference type="Proteomes" id="UP001501759">
    <property type="component" value="Unassembled WGS sequence"/>
</dbReference>